<sequence>MADLRSPWEPRVFPCSGWDIIDASTKIEEESIPNYKPENFYPVHIGEVFNHQYQVVGKLGYGSSATVWLCRDMFGHRYAALKIYTASKTVTRELEIYNHLRTIKSSHAGQSCLRPLLDVFQAQNPDGRSIHTCLVHPPLGISLDQLTPLLPDRVMSSGMIRTTMRNILAALDFLHTEARPNNILLGIKDDSILSQFEQAEFEAPVPRKVLQDRTIYLARPLGISYGTPVLCDLGEARLGTDQQQGDIMPDIYRAPEVILDMSWDSKVDIWNVGMVIWDLFEHRHLFKARNSARKLDDGYHLAEMQAVLGSPPVEFLARSEKSTLFWDNDRLLTSATGNWKHAVPIPDYTIHTLEERLEGDEKEDFLRFLRRMLCWLPEERASAKDLLFDPWLMHGLFK</sequence>
<dbReference type="EMBL" id="JAPQKS010000004">
    <property type="protein sequence ID" value="KAJ5232748.1"/>
    <property type="molecule type" value="Genomic_DNA"/>
</dbReference>
<evidence type="ECO:0000256" key="8">
    <source>
        <dbReference type="ARBA" id="ARBA00048679"/>
    </source>
</evidence>
<dbReference type="GO" id="GO:0005634">
    <property type="term" value="C:nucleus"/>
    <property type="evidence" value="ECO:0007669"/>
    <property type="project" value="TreeGrafter"/>
</dbReference>
<dbReference type="PROSITE" id="PS00107">
    <property type="entry name" value="PROTEIN_KINASE_ATP"/>
    <property type="match status" value="1"/>
</dbReference>
<evidence type="ECO:0000256" key="2">
    <source>
        <dbReference type="ARBA" id="ARBA00022527"/>
    </source>
</evidence>
<dbReference type="GO" id="GO:0005524">
    <property type="term" value="F:ATP binding"/>
    <property type="evidence" value="ECO:0007669"/>
    <property type="project" value="UniProtKB-UniRule"/>
</dbReference>
<evidence type="ECO:0000256" key="3">
    <source>
        <dbReference type="ARBA" id="ARBA00022679"/>
    </source>
</evidence>
<evidence type="ECO:0000313" key="11">
    <source>
        <dbReference type="EMBL" id="KAJ5232748.1"/>
    </source>
</evidence>
<keyword evidence="3" id="KW-0808">Transferase</keyword>
<dbReference type="InterPro" id="IPR000719">
    <property type="entry name" value="Prot_kinase_dom"/>
</dbReference>
<dbReference type="GO" id="GO:0050684">
    <property type="term" value="P:regulation of mRNA processing"/>
    <property type="evidence" value="ECO:0007669"/>
    <property type="project" value="TreeGrafter"/>
</dbReference>
<proteinExistence type="predicted"/>
<dbReference type="Gene3D" id="1.10.510.10">
    <property type="entry name" value="Transferase(Phosphotransferase) domain 1"/>
    <property type="match status" value="1"/>
</dbReference>
<gene>
    <name evidence="11" type="ORF">N7468_005704</name>
</gene>
<dbReference type="Proteomes" id="UP001150941">
    <property type="component" value="Unassembled WGS sequence"/>
</dbReference>
<evidence type="ECO:0000256" key="9">
    <source>
        <dbReference type="PROSITE-ProRule" id="PRU10141"/>
    </source>
</evidence>
<dbReference type="InterPro" id="IPR011009">
    <property type="entry name" value="Kinase-like_dom_sf"/>
</dbReference>
<comment type="catalytic activity">
    <reaction evidence="7">
        <text>L-threonyl-[protein] + ATP = O-phospho-L-threonyl-[protein] + ADP + H(+)</text>
        <dbReference type="Rhea" id="RHEA:46608"/>
        <dbReference type="Rhea" id="RHEA-COMP:11060"/>
        <dbReference type="Rhea" id="RHEA-COMP:11605"/>
        <dbReference type="ChEBI" id="CHEBI:15378"/>
        <dbReference type="ChEBI" id="CHEBI:30013"/>
        <dbReference type="ChEBI" id="CHEBI:30616"/>
        <dbReference type="ChEBI" id="CHEBI:61977"/>
        <dbReference type="ChEBI" id="CHEBI:456216"/>
        <dbReference type="EC" id="2.7.11.1"/>
    </reaction>
</comment>
<protein>
    <recommendedName>
        <fullName evidence="1">non-specific serine/threonine protein kinase</fullName>
        <ecNumber evidence="1">2.7.11.1</ecNumber>
    </recommendedName>
</protein>
<dbReference type="GO" id="GO:0005737">
    <property type="term" value="C:cytoplasm"/>
    <property type="evidence" value="ECO:0007669"/>
    <property type="project" value="TreeGrafter"/>
</dbReference>
<reference evidence="11" key="1">
    <citation type="submission" date="2022-11" db="EMBL/GenBank/DDBJ databases">
        <authorList>
            <person name="Petersen C."/>
        </authorList>
    </citation>
    <scope>NUCLEOTIDE SEQUENCE</scope>
    <source>
        <strain evidence="11">IBT 19713</strain>
    </source>
</reference>
<keyword evidence="4 9" id="KW-0547">Nucleotide-binding</keyword>
<comment type="caution">
    <text evidence="11">The sequence shown here is derived from an EMBL/GenBank/DDBJ whole genome shotgun (WGS) entry which is preliminary data.</text>
</comment>
<dbReference type="Gene3D" id="3.30.200.20">
    <property type="entry name" value="Phosphorylase Kinase, domain 1"/>
    <property type="match status" value="1"/>
</dbReference>
<dbReference type="EC" id="2.7.11.1" evidence="1"/>
<keyword evidence="6 9" id="KW-0067">ATP-binding</keyword>
<reference evidence="11" key="2">
    <citation type="journal article" date="2023" name="IMA Fungus">
        <title>Comparative genomic study of the Penicillium genus elucidates a diverse pangenome and 15 lateral gene transfer events.</title>
        <authorList>
            <person name="Petersen C."/>
            <person name="Sorensen T."/>
            <person name="Nielsen M.R."/>
            <person name="Sondergaard T.E."/>
            <person name="Sorensen J.L."/>
            <person name="Fitzpatrick D.A."/>
            <person name="Frisvad J.C."/>
            <person name="Nielsen K.L."/>
        </authorList>
    </citation>
    <scope>NUCLEOTIDE SEQUENCE</scope>
    <source>
        <strain evidence="11">IBT 19713</strain>
    </source>
</reference>
<dbReference type="OrthoDB" id="5979581at2759"/>
<dbReference type="PANTHER" id="PTHR47634:SF9">
    <property type="entry name" value="PROTEIN KINASE DOMAIN-CONTAINING PROTEIN-RELATED"/>
    <property type="match status" value="1"/>
</dbReference>
<evidence type="ECO:0000313" key="12">
    <source>
        <dbReference type="Proteomes" id="UP001150941"/>
    </source>
</evidence>
<dbReference type="Pfam" id="PF00069">
    <property type="entry name" value="Pkinase"/>
    <property type="match status" value="1"/>
</dbReference>
<accession>A0A9W9TNN0</accession>
<organism evidence="11 12">
    <name type="scientific">Penicillium chermesinum</name>
    <dbReference type="NCBI Taxonomy" id="63820"/>
    <lineage>
        <taxon>Eukaryota</taxon>
        <taxon>Fungi</taxon>
        <taxon>Dikarya</taxon>
        <taxon>Ascomycota</taxon>
        <taxon>Pezizomycotina</taxon>
        <taxon>Eurotiomycetes</taxon>
        <taxon>Eurotiomycetidae</taxon>
        <taxon>Eurotiales</taxon>
        <taxon>Aspergillaceae</taxon>
        <taxon>Penicillium</taxon>
    </lineage>
</organism>
<dbReference type="InterPro" id="IPR051334">
    <property type="entry name" value="SRPK"/>
</dbReference>
<evidence type="ECO:0000259" key="10">
    <source>
        <dbReference type="PROSITE" id="PS50011"/>
    </source>
</evidence>
<dbReference type="GO" id="GO:0004674">
    <property type="term" value="F:protein serine/threonine kinase activity"/>
    <property type="evidence" value="ECO:0007669"/>
    <property type="project" value="UniProtKB-KW"/>
</dbReference>
<keyword evidence="2" id="KW-0723">Serine/threonine-protein kinase</keyword>
<dbReference type="PANTHER" id="PTHR47634">
    <property type="entry name" value="PROTEIN KINASE DOMAIN-CONTAINING PROTEIN-RELATED"/>
    <property type="match status" value="1"/>
</dbReference>
<evidence type="ECO:0000256" key="6">
    <source>
        <dbReference type="ARBA" id="ARBA00022840"/>
    </source>
</evidence>
<evidence type="ECO:0000256" key="5">
    <source>
        <dbReference type="ARBA" id="ARBA00022777"/>
    </source>
</evidence>
<evidence type="ECO:0000256" key="1">
    <source>
        <dbReference type="ARBA" id="ARBA00012513"/>
    </source>
</evidence>
<feature type="binding site" evidence="9">
    <location>
        <position position="82"/>
    </location>
    <ligand>
        <name>ATP</name>
        <dbReference type="ChEBI" id="CHEBI:30616"/>
    </ligand>
</feature>
<dbReference type="GeneID" id="83202303"/>
<keyword evidence="5" id="KW-0418">Kinase</keyword>
<evidence type="ECO:0000256" key="7">
    <source>
        <dbReference type="ARBA" id="ARBA00047899"/>
    </source>
</evidence>
<keyword evidence="12" id="KW-1185">Reference proteome</keyword>
<evidence type="ECO:0000256" key="4">
    <source>
        <dbReference type="ARBA" id="ARBA00022741"/>
    </source>
</evidence>
<dbReference type="AlphaFoldDB" id="A0A9W9TNN0"/>
<dbReference type="SUPFAM" id="SSF56112">
    <property type="entry name" value="Protein kinase-like (PK-like)"/>
    <property type="match status" value="1"/>
</dbReference>
<dbReference type="PROSITE" id="PS50011">
    <property type="entry name" value="PROTEIN_KINASE_DOM"/>
    <property type="match status" value="1"/>
</dbReference>
<dbReference type="GO" id="GO:0000245">
    <property type="term" value="P:spliceosomal complex assembly"/>
    <property type="evidence" value="ECO:0007669"/>
    <property type="project" value="TreeGrafter"/>
</dbReference>
<comment type="catalytic activity">
    <reaction evidence="8">
        <text>L-seryl-[protein] + ATP = O-phospho-L-seryl-[protein] + ADP + H(+)</text>
        <dbReference type="Rhea" id="RHEA:17989"/>
        <dbReference type="Rhea" id="RHEA-COMP:9863"/>
        <dbReference type="Rhea" id="RHEA-COMP:11604"/>
        <dbReference type="ChEBI" id="CHEBI:15378"/>
        <dbReference type="ChEBI" id="CHEBI:29999"/>
        <dbReference type="ChEBI" id="CHEBI:30616"/>
        <dbReference type="ChEBI" id="CHEBI:83421"/>
        <dbReference type="ChEBI" id="CHEBI:456216"/>
        <dbReference type="EC" id="2.7.11.1"/>
    </reaction>
</comment>
<dbReference type="InterPro" id="IPR017441">
    <property type="entry name" value="Protein_kinase_ATP_BS"/>
</dbReference>
<dbReference type="SMART" id="SM00220">
    <property type="entry name" value="S_TKc"/>
    <property type="match status" value="1"/>
</dbReference>
<feature type="domain" description="Protein kinase" evidence="10">
    <location>
        <begin position="53"/>
        <end position="392"/>
    </location>
</feature>
<dbReference type="RefSeq" id="XP_058330740.1">
    <property type="nucleotide sequence ID" value="XM_058475000.1"/>
</dbReference>
<name>A0A9W9TNN0_9EURO</name>